<dbReference type="PROSITE" id="PS00913">
    <property type="entry name" value="ADH_IRON_1"/>
    <property type="match status" value="1"/>
</dbReference>
<dbReference type="InterPro" id="IPR007110">
    <property type="entry name" value="Ig-like_dom"/>
</dbReference>
<dbReference type="InterPro" id="IPR001670">
    <property type="entry name" value="ADH_Fe/GldA"/>
</dbReference>
<dbReference type="Proteomes" id="UP000016702">
    <property type="component" value="Chromosome"/>
</dbReference>
<dbReference type="Pfam" id="PF25137">
    <property type="entry name" value="ADH_Fe_C"/>
    <property type="match status" value="1"/>
</dbReference>
<dbReference type="InterPro" id="IPR035873">
    <property type="entry name" value="PhpC"/>
</dbReference>
<keyword evidence="1 3" id="KW-0560">Oxidoreductase</keyword>
<reference evidence="3 4" key="1">
    <citation type="journal article" date="2014" name="Genome Announc.">
        <title>The Complete Genome Sequence of Pseudomonas putida NBRC 14164T Confirms High Intraspecies Variation.</title>
        <authorList>
            <person name="Ohji S."/>
            <person name="Yamazoe A."/>
            <person name="Hosoyama A."/>
            <person name="Tsuchikane K."/>
            <person name="Ezaki T."/>
            <person name="Fujita N."/>
        </authorList>
    </citation>
    <scope>NUCLEOTIDE SEQUENCE [LARGE SCALE GENOMIC DNA]</scope>
    <source>
        <strain evidence="3 4">NBRC 14164</strain>
    </source>
</reference>
<dbReference type="InterPro" id="IPR017775">
    <property type="entry name" value="ADH_Fe_PsrA-like"/>
</dbReference>
<dbReference type="SUPFAM" id="SSF56796">
    <property type="entry name" value="Dehydroquinate synthase-like"/>
    <property type="match status" value="1"/>
</dbReference>
<dbReference type="CDD" id="cd08182">
    <property type="entry name" value="HEPD"/>
    <property type="match status" value="1"/>
</dbReference>
<accession>A0ABM7EGY3</accession>
<dbReference type="InterPro" id="IPR056798">
    <property type="entry name" value="ADH_Fe_C"/>
</dbReference>
<organism evidence="3 4">
    <name type="scientific">Pseudomonas putida NBRC 14164</name>
    <dbReference type="NCBI Taxonomy" id="1211579"/>
    <lineage>
        <taxon>Bacteria</taxon>
        <taxon>Pseudomonadati</taxon>
        <taxon>Pseudomonadota</taxon>
        <taxon>Gammaproteobacteria</taxon>
        <taxon>Pseudomonadales</taxon>
        <taxon>Pseudomonadaceae</taxon>
        <taxon>Pseudomonas</taxon>
    </lineage>
</organism>
<proteinExistence type="predicted"/>
<evidence type="ECO:0000256" key="1">
    <source>
        <dbReference type="ARBA" id="ARBA00023002"/>
    </source>
</evidence>
<dbReference type="EC" id="1.1.1.-" evidence="3"/>
<dbReference type="InterPro" id="IPR018211">
    <property type="entry name" value="ADH_Fe_CS"/>
</dbReference>
<protein>
    <submittedName>
        <fullName evidence="3">Alcohol dehydrogenase</fullName>
        <ecNumber evidence="3">1.1.1.-</ecNumber>
    </submittedName>
</protein>
<dbReference type="PANTHER" id="PTHR11496">
    <property type="entry name" value="ALCOHOL DEHYDROGENASE"/>
    <property type="match status" value="1"/>
</dbReference>
<sequence length="401" mass="42702">MHFVSVIGSADSTLQSIDWIETRQPTSMAAPSNNNKELPMPACFHNPVTTVFGGGSLDQIARHCPGKVALVTFPEAEQLGLVARVRSLLGERLVCVIDNVQPNPDVAWLRGVHEAFWAQHGDCDTVLALGGGSAIDTAKALIVGTASGHFDELLELLASGKPFSPARHKTLVAAPTTAGTGSEVTPWATLWDAGQQKKYSLHLSCTWPSVALIDPELMLSVPAGVTVSTGLDALSHALESIWNHNANPLSDTFALSAIDDILDCLPRLQQDLGNRELRARMALAALKAGLAFSNTKTALAHSISYEMTLRHGLPHGIACSFTLPLVLGLAWGRDAGRDQILQKAFGRDLAAAQQRLRAFLHQLGVRTEFADYGVTAAEAQAMIDAAMQGARGRNFIGAQAA</sequence>
<dbReference type="EMBL" id="AP013070">
    <property type="protein sequence ID" value="BAN55117.1"/>
    <property type="molecule type" value="Genomic_DNA"/>
</dbReference>
<dbReference type="PANTHER" id="PTHR11496:SF83">
    <property type="entry name" value="HYDROXYACID-OXOACID TRANSHYDROGENASE, MITOCHONDRIAL"/>
    <property type="match status" value="1"/>
</dbReference>
<dbReference type="GO" id="GO:0016491">
    <property type="term" value="F:oxidoreductase activity"/>
    <property type="evidence" value="ECO:0007669"/>
    <property type="project" value="UniProtKB-KW"/>
</dbReference>
<gene>
    <name evidence="3" type="ORF">PP4_32640</name>
</gene>
<dbReference type="InterPro" id="IPR039697">
    <property type="entry name" value="Alcohol_dehydrogenase_Fe"/>
</dbReference>
<name>A0ABM7EGY3_PSEPU</name>
<evidence type="ECO:0000313" key="4">
    <source>
        <dbReference type="Proteomes" id="UP000016702"/>
    </source>
</evidence>
<dbReference type="NCBIfam" id="TIGR03405">
    <property type="entry name" value="Phn_Fe-ADH"/>
    <property type="match status" value="1"/>
</dbReference>
<evidence type="ECO:0000259" key="2">
    <source>
        <dbReference type="PROSITE" id="PS50835"/>
    </source>
</evidence>
<dbReference type="Gene3D" id="3.40.50.1970">
    <property type="match status" value="1"/>
</dbReference>
<keyword evidence="4" id="KW-1185">Reference proteome</keyword>
<dbReference type="Pfam" id="PF00465">
    <property type="entry name" value="Fe-ADH"/>
    <property type="match status" value="1"/>
</dbReference>
<evidence type="ECO:0000313" key="3">
    <source>
        <dbReference type="EMBL" id="BAN55117.1"/>
    </source>
</evidence>
<dbReference type="Gene3D" id="1.20.1090.10">
    <property type="entry name" value="Dehydroquinate synthase-like - alpha domain"/>
    <property type="match status" value="1"/>
</dbReference>
<dbReference type="PROSITE" id="PS50835">
    <property type="entry name" value="IG_LIKE"/>
    <property type="match status" value="1"/>
</dbReference>
<feature type="domain" description="Ig-like" evidence="2">
    <location>
        <begin position="74"/>
        <end position="110"/>
    </location>
</feature>